<dbReference type="SMART" id="SM00448">
    <property type="entry name" value="REC"/>
    <property type="match status" value="1"/>
</dbReference>
<evidence type="ECO:0000259" key="4">
    <source>
        <dbReference type="PROSITE" id="PS50110"/>
    </source>
</evidence>
<sequence length="125" mass="13837">MSEQVCVIHIDDEEAILKSTRQWLELSGFKVSSFGSAAAALDTLSAQDACVIVSDIKMPGMDGMELARRCHQLDPDLPVILVTAHGDISTAVQAMREGAYDFIEKPYEPELLGDCIQRAWEKRQL</sequence>
<reference evidence="5" key="1">
    <citation type="submission" date="2020-11" db="EMBL/GenBank/DDBJ databases">
        <authorList>
            <person name="Tran Van P."/>
        </authorList>
    </citation>
    <scope>NUCLEOTIDE SEQUENCE</scope>
</reference>
<dbReference type="FunFam" id="3.40.50.2300:FF:000018">
    <property type="entry name" value="DNA-binding transcriptional regulator NtrC"/>
    <property type="match status" value="1"/>
</dbReference>
<dbReference type="AlphaFoldDB" id="A0A7R8WVY5"/>
<keyword evidence="1" id="KW-0597">Phosphoprotein</keyword>
<dbReference type="OrthoDB" id="60033at2759"/>
<name>A0A7R8WVY5_9CRUS</name>
<keyword evidence="2" id="KW-0805">Transcription regulation</keyword>
<proteinExistence type="predicted"/>
<accession>A0A7R8WVY5</accession>
<dbReference type="InterPro" id="IPR001789">
    <property type="entry name" value="Sig_transdc_resp-reg_receiver"/>
</dbReference>
<gene>
    <name evidence="5" type="ORF">CTOB1V02_LOCUS16873</name>
</gene>
<dbReference type="PROSITE" id="PS50110">
    <property type="entry name" value="RESPONSE_REGULATORY"/>
    <property type="match status" value="1"/>
</dbReference>
<dbReference type="PANTHER" id="PTHR44591">
    <property type="entry name" value="STRESS RESPONSE REGULATOR PROTEIN 1"/>
    <property type="match status" value="1"/>
</dbReference>
<dbReference type="Gene3D" id="3.40.50.2300">
    <property type="match status" value="1"/>
</dbReference>
<dbReference type="EMBL" id="OB714774">
    <property type="protein sequence ID" value="CAD7239058.1"/>
    <property type="molecule type" value="Genomic_DNA"/>
</dbReference>
<feature type="domain" description="Response regulatory" evidence="4">
    <location>
        <begin position="6"/>
        <end position="120"/>
    </location>
</feature>
<organism evidence="5">
    <name type="scientific">Cyprideis torosa</name>
    <dbReference type="NCBI Taxonomy" id="163714"/>
    <lineage>
        <taxon>Eukaryota</taxon>
        <taxon>Metazoa</taxon>
        <taxon>Ecdysozoa</taxon>
        <taxon>Arthropoda</taxon>
        <taxon>Crustacea</taxon>
        <taxon>Oligostraca</taxon>
        <taxon>Ostracoda</taxon>
        <taxon>Podocopa</taxon>
        <taxon>Podocopida</taxon>
        <taxon>Cytherocopina</taxon>
        <taxon>Cytheroidea</taxon>
        <taxon>Cytherideidae</taxon>
        <taxon>Cyprideis</taxon>
    </lineage>
</organism>
<dbReference type="InterPro" id="IPR050595">
    <property type="entry name" value="Bact_response_regulator"/>
</dbReference>
<evidence type="ECO:0000313" key="5">
    <source>
        <dbReference type="EMBL" id="CAD7239058.1"/>
    </source>
</evidence>
<dbReference type="SUPFAM" id="SSF52172">
    <property type="entry name" value="CheY-like"/>
    <property type="match status" value="1"/>
</dbReference>
<evidence type="ECO:0000256" key="3">
    <source>
        <dbReference type="ARBA" id="ARBA00023163"/>
    </source>
</evidence>
<evidence type="ECO:0000256" key="1">
    <source>
        <dbReference type="ARBA" id="ARBA00022553"/>
    </source>
</evidence>
<dbReference type="Pfam" id="PF00072">
    <property type="entry name" value="Response_reg"/>
    <property type="match status" value="1"/>
</dbReference>
<dbReference type="PANTHER" id="PTHR44591:SF25">
    <property type="entry name" value="CHEMOTAXIS TWO-COMPONENT RESPONSE REGULATOR"/>
    <property type="match status" value="1"/>
</dbReference>
<feature type="non-terminal residue" evidence="5">
    <location>
        <position position="125"/>
    </location>
</feature>
<dbReference type="InterPro" id="IPR011006">
    <property type="entry name" value="CheY-like_superfamily"/>
</dbReference>
<protein>
    <recommendedName>
        <fullName evidence="4">Response regulatory domain-containing protein</fullName>
    </recommendedName>
</protein>
<evidence type="ECO:0000256" key="2">
    <source>
        <dbReference type="ARBA" id="ARBA00023015"/>
    </source>
</evidence>
<dbReference type="CDD" id="cd17549">
    <property type="entry name" value="REC_DctD-like"/>
    <property type="match status" value="1"/>
</dbReference>
<keyword evidence="3" id="KW-0804">Transcription</keyword>
<dbReference type="GO" id="GO:0000160">
    <property type="term" value="P:phosphorelay signal transduction system"/>
    <property type="evidence" value="ECO:0007669"/>
    <property type="project" value="InterPro"/>
</dbReference>